<comment type="caution">
    <text evidence="2">The sequence shown here is derived from an EMBL/GenBank/DDBJ whole genome shotgun (WGS) entry which is preliminary data.</text>
</comment>
<evidence type="ECO:0000256" key="1">
    <source>
        <dbReference type="SAM" id="MobiDB-lite"/>
    </source>
</evidence>
<protein>
    <submittedName>
        <fullName evidence="2">Uncharacterized protein</fullName>
    </submittedName>
</protein>
<evidence type="ECO:0000313" key="3">
    <source>
        <dbReference type="Proteomes" id="UP000287651"/>
    </source>
</evidence>
<feature type="region of interest" description="Disordered" evidence="1">
    <location>
        <begin position="152"/>
        <end position="171"/>
    </location>
</feature>
<dbReference type="EMBL" id="AMZH03001121">
    <property type="protein sequence ID" value="RRT80532.1"/>
    <property type="molecule type" value="Genomic_DNA"/>
</dbReference>
<dbReference type="AlphaFoldDB" id="A0A427AWA4"/>
<organism evidence="2 3">
    <name type="scientific">Ensete ventricosum</name>
    <name type="common">Abyssinian banana</name>
    <name type="synonym">Musa ensete</name>
    <dbReference type="NCBI Taxonomy" id="4639"/>
    <lineage>
        <taxon>Eukaryota</taxon>
        <taxon>Viridiplantae</taxon>
        <taxon>Streptophyta</taxon>
        <taxon>Embryophyta</taxon>
        <taxon>Tracheophyta</taxon>
        <taxon>Spermatophyta</taxon>
        <taxon>Magnoliopsida</taxon>
        <taxon>Liliopsida</taxon>
        <taxon>Zingiberales</taxon>
        <taxon>Musaceae</taxon>
        <taxon>Ensete</taxon>
    </lineage>
</organism>
<feature type="region of interest" description="Disordered" evidence="1">
    <location>
        <begin position="69"/>
        <end position="90"/>
    </location>
</feature>
<name>A0A427AWA4_ENSVE</name>
<reference evidence="2 3" key="1">
    <citation type="journal article" date="2014" name="Agronomy (Basel)">
        <title>A Draft Genome Sequence for Ensete ventricosum, the Drought-Tolerant Tree Against Hunger.</title>
        <authorList>
            <person name="Harrison J."/>
            <person name="Moore K.A."/>
            <person name="Paszkiewicz K."/>
            <person name="Jones T."/>
            <person name="Grant M."/>
            <person name="Ambacheew D."/>
            <person name="Muzemil S."/>
            <person name="Studholme D.J."/>
        </authorList>
    </citation>
    <scope>NUCLEOTIDE SEQUENCE [LARGE SCALE GENOMIC DNA]</scope>
</reference>
<gene>
    <name evidence="2" type="ORF">B296_00017033</name>
</gene>
<evidence type="ECO:0000313" key="2">
    <source>
        <dbReference type="EMBL" id="RRT80532.1"/>
    </source>
</evidence>
<accession>A0A427AWA4</accession>
<proteinExistence type="predicted"/>
<dbReference type="Proteomes" id="UP000287651">
    <property type="component" value="Unassembled WGS sequence"/>
</dbReference>
<sequence>MPSPVDAKSLRDLEVMKSCHDVTWVVIEESFGLIRERYSIPEEYVLRASLPDARPEKWVKVVVKKHKSCRGEGSSHTTTQRKEPVASTEEDSLPTYRWLKSMKNLCGTRVRKDDEGYYALQITNSTPKDSDYAMRARWPNLTYSEKLPSSIRVREGSPAPEPSKGALHLAF</sequence>